<gene>
    <name evidence="4" type="primary">spoIIIAA</name>
    <name evidence="4" type="ORF">RYX56_12290</name>
</gene>
<keyword evidence="5" id="KW-1185">Reference proteome</keyword>
<evidence type="ECO:0000313" key="5">
    <source>
        <dbReference type="Proteomes" id="UP001287282"/>
    </source>
</evidence>
<dbReference type="PANTHER" id="PTHR20953:SF3">
    <property type="entry name" value="P-LOOP CONTAINING NUCLEOSIDE TRIPHOSPHATE HYDROLASES SUPERFAMILY PROTEIN"/>
    <property type="match status" value="1"/>
</dbReference>
<dbReference type="InterPro" id="IPR003593">
    <property type="entry name" value="AAA+_ATPase"/>
</dbReference>
<dbReference type="InterPro" id="IPR027417">
    <property type="entry name" value="P-loop_NTPase"/>
</dbReference>
<evidence type="ECO:0000313" key="4">
    <source>
        <dbReference type="EMBL" id="MDV2685136.1"/>
    </source>
</evidence>
<dbReference type="Gene3D" id="3.40.50.300">
    <property type="entry name" value="P-loop containing nucleotide triphosphate hydrolases"/>
    <property type="match status" value="1"/>
</dbReference>
<keyword evidence="2" id="KW-0067">ATP-binding</keyword>
<evidence type="ECO:0000256" key="1">
    <source>
        <dbReference type="ARBA" id="ARBA00022741"/>
    </source>
</evidence>
<keyword evidence="1" id="KW-0547">Nucleotide-binding</keyword>
<dbReference type="Pfam" id="PF19568">
    <property type="entry name" value="Spore_III_AA"/>
    <property type="match status" value="1"/>
</dbReference>
<evidence type="ECO:0000256" key="2">
    <source>
        <dbReference type="ARBA" id="ARBA00022840"/>
    </source>
</evidence>
<sequence length="310" mass="34753">MLKDILPVVSQPIRTILQQLPLAIKEDIEEIRIRISRPLEVIVHGKPYYPEENGAMYIVEPKDGQQLLSQLSQHSLYAFEEEMKKGFITIRGGHRVGLAGKVILEKGEVKTIRDVSSYNIRIARQTIGVAERLVHDLYDGRWLNTLLIGPPQTGKTTLLRDLARLISEGVAVRQIAPLKVGIVDERSEIAASMRGVPQHHLGARIDVLDGCPKAEGMMMMIRSMSPDVLIVDEIGRKEDVIAIQEATHAGVKVMTTAHGFTLEDVLKRPAISELFQFGAFDRCIELTRTTKPGVVKRVRRINEKMTVKYP</sequence>
<feature type="domain" description="AAA+ ATPase" evidence="3">
    <location>
        <begin position="141"/>
        <end position="281"/>
    </location>
</feature>
<dbReference type="SMART" id="SM00382">
    <property type="entry name" value="AAA"/>
    <property type="match status" value="1"/>
</dbReference>
<protein>
    <submittedName>
        <fullName evidence="4">Stage III sporulation protein AA</fullName>
    </submittedName>
</protein>
<dbReference type="NCBIfam" id="TIGR02858">
    <property type="entry name" value="spore_III_AA"/>
    <property type="match status" value="1"/>
</dbReference>
<accession>A0ABU3XB70</accession>
<dbReference type="InterPro" id="IPR014217">
    <property type="entry name" value="Spore_III_AA"/>
</dbReference>
<dbReference type="RefSeq" id="WP_317122321.1">
    <property type="nucleotide sequence ID" value="NZ_JAWJBA010000003.1"/>
</dbReference>
<proteinExistence type="predicted"/>
<dbReference type="Proteomes" id="UP001287282">
    <property type="component" value="Unassembled WGS sequence"/>
</dbReference>
<organism evidence="4 5">
    <name type="scientific">Alkalihalophilus lindianensis</name>
    <dbReference type="NCBI Taxonomy" id="1630542"/>
    <lineage>
        <taxon>Bacteria</taxon>
        <taxon>Bacillati</taxon>
        <taxon>Bacillota</taxon>
        <taxon>Bacilli</taxon>
        <taxon>Bacillales</taxon>
        <taxon>Bacillaceae</taxon>
        <taxon>Alkalihalophilus</taxon>
    </lineage>
</organism>
<reference evidence="4 5" key="1">
    <citation type="submission" date="2023-10" db="EMBL/GenBank/DDBJ databases">
        <title>Screening of Alkalihalobacillus lindianensis BZ-TG-R113 and Its Alleviation of Salt Stress on Rapeseed Growth.</title>
        <authorList>
            <person name="Zhao B."/>
            <person name="Guo T."/>
        </authorList>
    </citation>
    <scope>NUCLEOTIDE SEQUENCE [LARGE SCALE GENOMIC DNA]</scope>
    <source>
        <strain evidence="4 5">BZ-TG-R113</strain>
    </source>
</reference>
<dbReference type="EMBL" id="JAWJBA010000003">
    <property type="protein sequence ID" value="MDV2685136.1"/>
    <property type="molecule type" value="Genomic_DNA"/>
</dbReference>
<dbReference type="CDD" id="cd00009">
    <property type="entry name" value="AAA"/>
    <property type="match status" value="1"/>
</dbReference>
<comment type="caution">
    <text evidence="4">The sequence shown here is derived from an EMBL/GenBank/DDBJ whole genome shotgun (WGS) entry which is preliminary data.</text>
</comment>
<dbReference type="PANTHER" id="PTHR20953">
    <property type="entry name" value="KINASE-RELATED"/>
    <property type="match status" value="1"/>
</dbReference>
<evidence type="ECO:0000259" key="3">
    <source>
        <dbReference type="SMART" id="SM00382"/>
    </source>
</evidence>
<dbReference type="InterPro" id="IPR045735">
    <property type="entry name" value="Spore_III_AA_AAA+_ATPase"/>
</dbReference>
<dbReference type="SUPFAM" id="SSF52540">
    <property type="entry name" value="P-loop containing nucleoside triphosphate hydrolases"/>
    <property type="match status" value="1"/>
</dbReference>
<name>A0ABU3XB70_9BACI</name>